<dbReference type="EMBL" id="PTIY01000006">
    <property type="protein sequence ID" value="PPK71657.1"/>
    <property type="molecule type" value="Genomic_DNA"/>
</dbReference>
<keyword evidence="3" id="KW-1185">Reference proteome</keyword>
<dbReference type="Pfam" id="PF18765">
    <property type="entry name" value="Polbeta"/>
    <property type="match status" value="1"/>
</dbReference>
<evidence type="ECO:0000259" key="1">
    <source>
        <dbReference type="Pfam" id="PF18765"/>
    </source>
</evidence>
<dbReference type="RefSeq" id="WP_181049862.1">
    <property type="nucleotide sequence ID" value="NZ_PTIY01000006.1"/>
</dbReference>
<gene>
    <name evidence="2" type="ORF">B0F88_1064</name>
</gene>
<reference evidence="2 3" key="1">
    <citation type="submission" date="2018-02" db="EMBL/GenBank/DDBJ databases">
        <title>Subsurface microbial communities from deep shales in Ohio and West Virginia, USA.</title>
        <authorList>
            <person name="Wrighton K."/>
        </authorList>
    </citation>
    <scope>NUCLEOTIDE SEQUENCE [LARGE SCALE GENOMIC DNA]</scope>
    <source>
        <strain evidence="2 3">OWC-G53F</strain>
    </source>
</reference>
<accession>A0A2S6H2K2</accession>
<dbReference type="InterPro" id="IPR043519">
    <property type="entry name" value="NT_sf"/>
</dbReference>
<organism evidence="2 3">
    <name type="scientific">Methylobacter tundripaludum</name>
    <dbReference type="NCBI Taxonomy" id="173365"/>
    <lineage>
        <taxon>Bacteria</taxon>
        <taxon>Pseudomonadati</taxon>
        <taxon>Pseudomonadota</taxon>
        <taxon>Gammaproteobacteria</taxon>
        <taxon>Methylococcales</taxon>
        <taxon>Methylococcaceae</taxon>
        <taxon>Methylobacter</taxon>
    </lineage>
</organism>
<dbReference type="Gene3D" id="3.30.460.10">
    <property type="entry name" value="Beta Polymerase, domain 2"/>
    <property type="match status" value="1"/>
</dbReference>
<dbReference type="SUPFAM" id="SSF81593">
    <property type="entry name" value="Nucleotidyltransferase substrate binding subunit/domain"/>
    <property type="match status" value="1"/>
</dbReference>
<evidence type="ECO:0000313" key="3">
    <source>
        <dbReference type="Proteomes" id="UP000238071"/>
    </source>
</evidence>
<dbReference type="Proteomes" id="UP000238071">
    <property type="component" value="Unassembled WGS sequence"/>
</dbReference>
<dbReference type="Gene3D" id="1.20.120.330">
    <property type="entry name" value="Nucleotidyltransferases domain 2"/>
    <property type="match status" value="1"/>
</dbReference>
<proteinExistence type="predicted"/>
<feature type="domain" description="Polymerase beta nucleotidyltransferase" evidence="1">
    <location>
        <begin position="23"/>
        <end position="96"/>
    </location>
</feature>
<sequence>MRLTLFEITAIQHSAQNIFGDTVKVYLFGSRVDDNKKGGDIDLYLVPDNKDNLYEKKIKFLSALDMALGEQKIDVVIAKDKTRPIEKEAIEKGIELNLENLKIEKIFKECTKHLQRINEAYSDMSAFMPLTATKYENLSKDQVQAIDQYLFRFSKLQDSMGEKLFRVLVGRFEGNADKLSFLDVIKKMEKYIDIDIVNEWQDLRNIRNQLSHEYEDDAIEMANSINLIYAKKEVIEGIYLAIKDKCYITTQFNEA</sequence>
<protein>
    <recommendedName>
        <fullName evidence="1">Polymerase beta nucleotidyltransferase domain-containing protein</fullName>
    </recommendedName>
</protein>
<dbReference type="InterPro" id="IPR041633">
    <property type="entry name" value="Polbeta"/>
</dbReference>
<comment type="caution">
    <text evidence="2">The sequence shown here is derived from an EMBL/GenBank/DDBJ whole genome shotgun (WGS) entry which is preliminary data.</text>
</comment>
<evidence type="ECO:0000313" key="2">
    <source>
        <dbReference type="EMBL" id="PPK71657.1"/>
    </source>
</evidence>
<dbReference type="AlphaFoldDB" id="A0A2S6H2K2"/>
<dbReference type="SUPFAM" id="SSF81301">
    <property type="entry name" value="Nucleotidyltransferase"/>
    <property type="match status" value="1"/>
</dbReference>
<name>A0A2S6H2K2_9GAMM</name>
<dbReference type="CDD" id="cd05403">
    <property type="entry name" value="NT_KNTase_like"/>
    <property type="match status" value="1"/>
</dbReference>